<evidence type="ECO:0000256" key="1">
    <source>
        <dbReference type="SAM" id="Phobius"/>
    </source>
</evidence>
<dbReference type="EMBL" id="BAAADD010000003">
    <property type="protein sequence ID" value="GAA0567097.1"/>
    <property type="molecule type" value="Genomic_DNA"/>
</dbReference>
<keyword evidence="1" id="KW-0472">Membrane</keyword>
<accession>A0ABN1EJK0</accession>
<gene>
    <name evidence="2" type="ORF">GCM10008942_14500</name>
</gene>
<keyword evidence="1" id="KW-0812">Transmembrane</keyword>
<sequence length="55" mass="6352">MKTTAKTSAWHTFERDIRHDWQNWSHAERLAVRALAVSSVLFVAFYFGLNTLTLG</sequence>
<organism evidence="2 3">
    <name type="scientific">Rhizomicrobium electricum</name>
    <dbReference type="NCBI Taxonomy" id="480070"/>
    <lineage>
        <taxon>Bacteria</taxon>
        <taxon>Pseudomonadati</taxon>
        <taxon>Pseudomonadota</taxon>
        <taxon>Alphaproteobacteria</taxon>
        <taxon>Micropepsales</taxon>
        <taxon>Micropepsaceae</taxon>
        <taxon>Rhizomicrobium</taxon>
    </lineage>
</organism>
<keyword evidence="1" id="KW-1133">Transmembrane helix</keyword>
<proteinExistence type="predicted"/>
<evidence type="ECO:0000313" key="3">
    <source>
        <dbReference type="Proteomes" id="UP001499951"/>
    </source>
</evidence>
<reference evidence="2 3" key="1">
    <citation type="journal article" date="2019" name="Int. J. Syst. Evol. Microbiol.">
        <title>The Global Catalogue of Microorganisms (GCM) 10K type strain sequencing project: providing services to taxonomists for standard genome sequencing and annotation.</title>
        <authorList>
            <consortium name="The Broad Institute Genomics Platform"/>
            <consortium name="The Broad Institute Genome Sequencing Center for Infectious Disease"/>
            <person name="Wu L."/>
            <person name="Ma J."/>
        </authorList>
    </citation>
    <scope>NUCLEOTIDE SEQUENCE [LARGE SCALE GENOMIC DNA]</scope>
    <source>
        <strain evidence="2 3">JCM 15089</strain>
    </source>
</reference>
<name>A0ABN1EJK0_9PROT</name>
<keyword evidence="3" id="KW-1185">Reference proteome</keyword>
<dbReference type="RefSeq" id="WP_166933026.1">
    <property type="nucleotide sequence ID" value="NZ_BAAADD010000003.1"/>
</dbReference>
<feature type="transmembrane region" description="Helical" evidence="1">
    <location>
        <begin position="30"/>
        <end position="49"/>
    </location>
</feature>
<comment type="caution">
    <text evidence="2">The sequence shown here is derived from an EMBL/GenBank/DDBJ whole genome shotgun (WGS) entry which is preliminary data.</text>
</comment>
<protein>
    <submittedName>
        <fullName evidence="2">Uncharacterized protein</fullName>
    </submittedName>
</protein>
<dbReference type="Proteomes" id="UP001499951">
    <property type="component" value="Unassembled WGS sequence"/>
</dbReference>
<evidence type="ECO:0000313" key="2">
    <source>
        <dbReference type="EMBL" id="GAA0567097.1"/>
    </source>
</evidence>